<evidence type="ECO:0000259" key="2">
    <source>
        <dbReference type="PROSITE" id="PS51658"/>
    </source>
</evidence>
<dbReference type="OrthoDB" id="9788698at2"/>
<dbReference type="InterPro" id="IPR001943">
    <property type="entry name" value="UVR_dom"/>
</dbReference>
<evidence type="ECO:0008006" key="5">
    <source>
        <dbReference type="Google" id="ProtNLM"/>
    </source>
</evidence>
<dbReference type="Proteomes" id="UP000027601">
    <property type="component" value="Unassembled WGS sequence"/>
</dbReference>
<dbReference type="InterPro" id="IPR036104">
    <property type="entry name" value="BFN_sf"/>
</dbReference>
<gene>
    <name evidence="3" type="ORF">JCM15093_1463</name>
</gene>
<dbReference type="Pfam" id="PF02577">
    <property type="entry name" value="BFN_dom"/>
    <property type="match status" value="1"/>
</dbReference>
<evidence type="ECO:0000313" key="4">
    <source>
        <dbReference type="Proteomes" id="UP000027601"/>
    </source>
</evidence>
<dbReference type="RefSeq" id="WP_024996251.1">
    <property type="nucleotide sequence ID" value="NZ_ATZI01000001.1"/>
</dbReference>
<dbReference type="GO" id="GO:0004518">
    <property type="term" value="F:nuclease activity"/>
    <property type="evidence" value="ECO:0007669"/>
    <property type="project" value="InterPro"/>
</dbReference>
<dbReference type="EMBL" id="BAJS01000006">
    <property type="protein sequence ID" value="GAK36306.1"/>
    <property type="molecule type" value="Genomic_DNA"/>
</dbReference>
<dbReference type="STRING" id="1121097.GCA_000428125_00801"/>
<dbReference type="PANTHER" id="PTHR15160">
    <property type="entry name" value="VON HIPPEL-LINDAU PROTEIN"/>
    <property type="match status" value="1"/>
</dbReference>
<evidence type="ECO:0000259" key="1">
    <source>
        <dbReference type="PROSITE" id="PS50151"/>
    </source>
</evidence>
<feature type="domain" description="UVR" evidence="1">
    <location>
        <begin position="155"/>
        <end position="188"/>
    </location>
</feature>
<dbReference type="PROSITE" id="PS51658">
    <property type="entry name" value="BFN"/>
    <property type="match status" value="1"/>
</dbReference>
<evidence type="ECO:0000313" key="3">
    <source>
        <dbReference type="EMBL" id="GAK36306.1"/>
    </source>
</evidence>
<feature type="domain" description="BFN" evidence="2">
    <location>
        <begin position="5"/>
        <end position="137"/>
    </location>
</feature>
<name>A0A069D1Y8_9BACE</name>
<keyword evidence="4" id="KW-1185">Reference proteome</keyword>
<dbReference type="Gene3D" id="3.10.690.10">
    <property type="entry name" value="Bifunctional nuclease domain"/>
    <property type="match status" value="1"/>
</dbReference>
<comment type="caution">
    <text evidence="3">The sequence shown here is derived from an EMBL/GenBank/DDBJ whole genome shotgun (WGS) entry which is preliminary data.</text>
</comment>
<dbReference type="InterPro" id="IPR003729">
    <property type="entry name" value="Bi_nuclease_dom"/>
</dbReference>
<protein>
    <recommendedName>
        <fullName evidence="5">BFN domain-containing protein</fullName>
    </recommendedName>
</protein>
<dbReference type="AlphaFoldDB" id="A0A069D1Y8"/>
<dbReference type="PANTHER" id="PTHR15160:SF1">
    <property type="entry name" value="VON HIPPEL-LINDAU DISEASE TUMOR SUPPRESSOR"/>
    <property type="match status" value="1"/>
</dbReference>
<dbReference type="Pfam" id="PF02151">
    <property type="entry name" value="UVR"/>
    <property type="match status" value="1"/>
</dbReference>
<sequence length="188" mass="21416">MERKKAEVLVIGVINIQEPSGTYALLLGELNGNRQVPVIIGPAEANPITMQLKGVETPRPTTHDLFKSCLRTFNIKVSEVLIYRVEEGIFYSYVYLKHNHDVVAIDARTSDAILLALTFHAPIYMYDDILETQCMPYDEDEELDDYSMANESEEAESVEELEMALEKAIKDENYELASVLRDKIKKQK</sequence>
<proteinExistence type="predicted"/>
<organism evidence="3 4">
    <name type="scientific">Bacteroides graminisolvens DSM 19988 = JCM 15093</name>
    <dbReference type="NCBI Taxonomy" id="1121097"/>
    <lineage>
        <taxon>Bacteria</taxon>
        <taxon>Pseudomonadati</taxon>
        <taxon>Bacteroidota</taxon>
        <taxon>Bacteroidia</taxon>
        <taxon>Bacteroidales</taxon>
        <taxon>Bacteroidaceae</taxon>
        <taxon>Bacteroides</taxon>
    </lineage>
</organism>
<dbReference type="eggNOG" id="COG1259">
    <property type="taxonomic scope" value="Bacteria"/>
</dbReference>
<dbReference type="PROSITE" id="PS50151">
    <property type="entry name" value="UVR"/>
    <property type="match status" value="1"/>
</dbReference>
<reference evidence="3 4" key="1">
    <citation type="journal article" date="2015" name="Microbes Environ.">
        <title>Distribution and evolution of nitrogen fixation genes in the phylum bacteroidetes.</title>
        <authorList>
            <person name="Inoue J."/>
            <person name="Oshima K."/>
            <person name="Suda W."/>
            <person name="Sakamoto M."/>
            <person name="Iino T."/>
            <person name="Noda S."/>
            <person name="Hongoh Y."/>
            <person name="Hattori M."/>
            <person name="Ohkuma M."/>
        </authorList>
    </citation>
    <scope>NUCLEOTIDE SEQUENCE [LARGE SCALE GENOMIC DNA]</scope>
    <source>
        <strain evidence="3 4">JCM 15093</strain>
    </source>
</reference>
<dbReference type="SUPFAM" id="SSF103256">
    <property type="entry name" value="Hypothetical protein TM0160"/>
    <property type="match status" value="1"/>
</dbReference>
<accession>A0A069D1Y8</accession>